<reference evidence="4" key="1">
    <citation type="journal article" date="2014" name="Soil Biol. Biochem.">
        <title>Structure and function of bacterial communities in ageing soils: Insights from the Mendocino ecological staircase.</title>
        <authorList>
            <person name="Uroz S."/>
            <person name="Tech J.J."/>
            <person name="Sawaya N.A."/>
            <person name="Frey-Klett P."/>
            <person name="Leveau J.H.J."/>
        </authorList>
    </citation>
    <scope>NUCLEOTIDE SEQUENCE [LARGE SCALE GENOMIC DNA]</scope>
    <source>
        <strain evidence="4">Cal35</strain>
    </source>
</reference>
<dbReference type="STRING" id="279058.LT85_0612"/>
<dbReference type="AlphaFoldDB" id="A0A0A1FAD0"/>
<sequence length="214" mass="24190">MDQKIPTSQPISNPANPATAGGKQRQSGRWKLFAVIAVCAAPMIASYFTYYVIKPQSRTNYGALIDPRDYPIPELGSTTLDGKPESLDAYKGKWLMVQVDGSDCQKACQDKLYEMRQLRLMQGKEMERIERVWLITDDQPLQTMVMREYDGTKLLRVKPELLKAWLPVDADTSAADHIYLIDPLGHLMMRFPKDADPNKVKKDLSKLLRASSIG</sequence>
<evidence type="ECO:0000313" key="4">
    <source>
        <dbReference type="Proteomes" id="UP000030302"/>
    </source>
</evidence>
<feature type="transmembrane region" description="Helical" evidence="2">
    <location>
        <begin position="32"/>
        <end position="53"/>
    </location>
</feature>
<gene>
    <name evidence="3" type="ORF">LT85_0612</name>
</gene>
<keyword evidence="2 3" id="KW-0812">Transmembrane</keyword>
<dbReference type="SUPFAM" id="SSF52833">
    <property type="entry name" value="Thioredoxin-like"/>
    <property type="match status" value="1"/>
</dbReference>
<feature type="region of interest" description="Disordered" evidence="1">
    <location>
        <begin position="1"/>
        <end position="23"/>
    </location>
</feature>
<proteinExistence type="predicted"/>
<evidence type="ECO:0000256" key="1">
    <source>
        <dbReference type="SAM" id="MobiDB-lite"/>
    </source>
</evidence>
<dbReference type="InterPro" id="IPR036249">
    <property type="entry name" value="Thioredoxin-like_sf"/>
</dbReference>
<dbReference type="KEGG" id="care:LT85_0612"/>
<keyword evidence="2" id="KW-1133">Transmembrane helix</keyword>
<organism evidence="3 4">
    <name type="scientific">Collimonas arenae</name>
    <dbReference type="NCBI Taxonomy" id="279058"/>
    <lineage>
        <taxon>Bacteria</taxon>
        <taxon>Pseudomonadati</taxon>
        <taxon>Pseudomonadota</taxon>
        <taxon>Betaproteobacteria</taxon>
        <taxon>Burkholderiales</taxon>
        <taxon>Oxalobacteraceae</taxon>
        <taxon>Collimonas</taxon>
    </lineage>
</organism>
<evidence type="ECO:0000313" key="3">
    <source>
        <dbReference type="EMBL" id="AIY39772.1"/>
    </source>
</evidence>
<protein>
    <submittedName>
        <fullName evidence="3">Putative transmembrane protein</fullName>
    </submittedName>
</protein>
<evidence type="ECO:0000256" key="2">
    <source>
        <dbReference type="SAM" id="Phobius"/>
    </source>
</evidence>
<dbReference type="Gene3D" id="3.40.30.10">
    <property type="entry name" value="Glutaredoxin"/>
    <property type="match status" value="1"/>
</dbReference>
<keyword evidence="2" id="KW-0472">Membrane</keyword>
<keyword evidence="4" id="KW-1185">Reference proteome</keyword>
<accession>A0A0A1FAD0</accession>
<dbReference type="Proteomes" id="UP000030302">
    <property type="component" value="Chromosome"/>
</dbReference>
<dbReference type="EMBL" id="CP009962">
    <property type="protein sequence ID" value="AIY39772.1"/>
    <property type="molecule type" value="Genomic_DNA"/>
</dbReference>
<dbReference type="HOGENOM" id="CLU_109681_0_0_4"/>
<feature type="compositionally biased region" description="Polar residues" evidence="1">
    <location>
        <begin position="1"/>
        <end position="16"/>
    </location>
</feature>
<name>A0A0A1FAD0_9BURK</name>